<dbReference type="RefSeq" id="WP_020518643.1">
    <property type="nucleotide sequence ID" value="NZ_JBIAZU010000001.1"/>
</dbReference>
<sequence>MTTGPFALSPSTAASLADLGVPAAAVLSAAGLPGDLFLAQQVRLTRDQFYRLWRALEEVSGDPAIGAALAERVGTEAFQPPLFAALCSPDLTSAAERLAVHKRLIGPLVMHVDTVPEGLRLTVDWPPDPPPPPGLLAYELAFIVGLARLGTRTRVVPLRIAMPTPPTGAAAETYRNLLGVPLTSSPSVTVTFSALDARRPFLTANDEMWQFFEPELRRRLADLDRPESTTDRVRATLLELLPAGQPSAPAVARRLALSPRTLQRRLADEDTTFQAVLEQTRLSLARHYLDRPDVTIAEIAFLLGYDEPSSFYRAFHRWSGTTPHQARAAATS</sequence>
<dbReference type="SMART" id="SM00342">
    <property type="entry name" value="HTH_ARAC"/>
    <property type="match status" value="1"/>
</dbReference>
<evidence type="ECO:0000259" key="4">
    <source>
        <dbReference type="PROSITE" id="PS01124"/>
    </source>
</evidence>
<dbReference type="InterPro" id="IPR018060">
    <property type="entry name" value="HTH_AraC"/>
</dbReference>
<accession>A0ABW6W646</accession>
<feature type="domain" description="HTH araC/xylS-type" evidence="4">
    <location>
        <begin position="231"/>
        <end position="329"/>
    </location>
</feature>
<evidence type="ECO:0000313" key="6">
    <source>
        <dbReference type="Proteomes" id="UP001602245"/>
    </source>
</evidence>
<keyword evidence="3" id="KW-0804">Transcription</keyword>
<dbReference type="EMBL" id="JBIAZU010000001">
    <property type="protein sequence ID" value="MFF5288209.1"/>
    <property type="molecule type" value="Genomic_DNA"/>
</dbReference>
<dbReference type="Proteomes" id="UP001602245">
    <property type="component" value="Unassembled WGS sequence"/>
</dbReference>
<evidence type="ECO:0000313" key="5">
    <source>
        <dbReference type="EMBL" id="MFF5288209.1"/>
    </source>
</evidence>
<keyword evidence="1" id="KW-0805">Transcription regulation</keyword>
<comment type="caution">
    <text evidence="5">The sequence shown here is derived from an EMBL/GenBank/DDBJ whole genome shotgun (WGS) entry which is preliminary data.</text>
</comment>
<evidence type="ECO:0000256" key="3">
    <source>
        <dbReference type="ARBA" id="ARBA00023163"/>
    </source>
</evidence>
<name>A0ABW6W646_9ACTN</name>
<gene>
    <name evidence="5" type="ORF">ACFY35_02155</name>
</gene>
<dbReference type="Pfam" id="PF12625">
    <property type="entry name" value="Arabinose_bd"/>
    <property type="match status" value="1"/>
</dbReference>
<proteinExistence type="predicted"/>
<organism evidence="5 6">
    <name type="scientific">Paractinoplanes globisporus</name>
    <dbReference type="NCBI Taxonomy" id="113565"/>
    <lineage>
        <taxon>Bacteria</taxon>
        <taxon>Bacillati</taxon>
        <taxon>Actinomycetota</taxon>
        <taxon>Actinomycetes</taxon>
        <taxon>Micromonosporales</taxon>
        <taxon>Micromonosporaceae</taxon>
        <taxon>Paractinoplanes</taxon>
    </lineage>
</organism>
<dbReference type="Pfam" id="PF12833">
    <property type="entry name" value="HTH_18"/>
    <property type="match status" value="1"/>
</dbReference>
<dbReference type="InterPro" id="IPR009057">
    <property type="entry name" value="Homeodomain-like_sf"/>
</dbReference>
<evidence type="ECO:0000256" key="1">
    <source>
        <dbReference type="ARBA" id="ARBA00023015"/>
    </source>
</evidence>
<dbReference type="InterPro" id="IPR032687">
    <property type="entry name" value="AraC-type_N"/>
</dbReference>
<dbReference type="Gene3D" id="1.10.10.60">
    <property type="entry name" value="Homeodomain-like"/>
    <property type="match status" value="1"/>
</dbReference>
<keyword evidence="6" id="KW-1185">Reference proteome</keyword>
<dbReference type="PANTHER" id="PTHR47894">
    <property type="entry name" value="HTH-TYPE TRANSCRIPTIONAL REGULATOR GADX"/>
    <property type="match status" value="1"/>
</dbReference>
<dbReference type="PANTHER" id="PTHR47894:SF1">
    <property type="entry name" value="HTH-TYPE TRANSCRIPTIONAL REGULATOR VQSM"/>
    <property type="match status" value="1"/>
</dbReference>
<protein>
    <submittedName>
        <fullName evidence="5">AraC family transcriptional regulator ligand-binding domain-containing protein</fullName>
    </submittedName>
</protein>
<keyword evidence="2" id="KW-0238">DNA-binding</keyword>
<dbReference type="PROSITE" id="PS01124">
    <property type="entry name" value="HTH_ARAC_FAMILY_2"/>
    <property type="match status" value="1"/>
</dbReference>
<evidence type="ECO:0000256" key="2">
    <source>
        <dbReference type="ARBA" id="ARBA00023125"/>
    </source>
</evidence>
<dbReference type="SUPFAM" id="SSF46689">
    <property type="entry name" value="Homeodomain-like"/>
    <property type="match status" value="1"/>
</dbReference>
<reference evidence="5 6" key="1">
    <citation type="submission" date="2024-10" db="EMBL/GenBank/DDBJ databases">
        <title>The Natural Products Discovery Center: Release of the First 8490 Sequenced Strains for Exploring Actinobacteria Biosynthetic Diversity.</title>
        <authorList>
            <person name="Kalkreuter E."/>
            <person name="Kautsar S.A."/>
            <person name="Yang D."/>
            <person name="Bader C.D."/>
            <person name="Teijaro C.N."/>
            <person name="Fluegel L."/>
            <person name="Davis C.M."/>
            <person name="Simpson J.R."/>
            <person name="Lauterbach L."/>
            <person name="Steele A.D."/>
            <person name="Gui C."/>
            <person name="Meng S."/>
            <person name="Li G."/>
            <person name="Viehrig K."/>
            <person name="Ye F."/>
            <person name="Su P."/>
            <person name="Kiefer A.F."/>
            <person name="Nichols A."/>
            <person name="Cepeda A.J."/>
            <person name="Yan W."/>
            <person name="Fan B."/>
            <person name="Jiang Y."/>
            <person name="Adhikari A."/>
            <person name="Zheng C.-J."/>
            <person name="Schuster L."/>
            <person name="Cowan T.M."/>
            <person name="Smanski M.J."/>
            <person name="Chevrette M.G."/>
            <person name="De Carvalho L.P.S."/>
            <person name="Shen B."/>
        </authorList>
    </citation>
    <scope>NUCLEOTIDE SEQUENCE [LARGE SCALE GENOMIC DNA]</scope>
    <source>
        <strain evidence="5 6">NPDC000087</strain>
    </source>
</reference>